<dbReference type="Proteomes" id="UP000276061">
    <property type="component" value="Unassembled WGS sequence"/>
</dbReference>
<sequence>MAESQVPYDYAGNEARIIGNLSKERFAPYLKNAGFNTQYAFSLYLYNARLSKSFLYPLHILEVTLRNRMSEIFSVYFDEKWFDHSSFRSGLSAESLDALDRGIRRAKKPNKEDIISTLTFDFWSNLFRPEYDRFVWQTNMKNLLPNVSMTRRDFERTVREINDFRNRIAHYEPIHKMNLSQMHVNILNTLQWLSTETSLWVKHHSTVNECLRMKPSPKGDGNILISDRCDKDFTVVTLDENISKIKKSKFTICVNAEGNIKAVLKNEHLAKYLISQSEGDEIIIDLKSHNINTLIEKLCINNMHSCSASEPYKNIEKYFKSKVSFLVILDKGQIMGVVEKAHRRY</sequence>
<dbReference type="RefSeq" id="WP_123253064.1">
    <property type="nucleotide sequence ID" value="NZ_RJLR01000027.1"/>
</dbReference>
<accession>A0A3N0FW60</accession>
<proteinExistence type="predicted"/>
<name>A0A3N0FW60_9GAMM</name>
<dbReference type="EMBL" id="RJLR01000027">
    <property type="protein sequence ID" value="RNM04190.1"/>
    <property type="molecule type" value="Genomic_DNA"/>
</dbReference>
<gene>
    <name evidence="1" type="ORF">EF878_16250</name>
</gene>
<comment type="caution">
    <text evidence="1">The sequence shown here is derived from an EMBL/GenBank/DDBJ whole genome shotgun (WGS) entry which is preliminary data.</text>
</comment>
<reference evidence="1 2" key="1">
    <citation type="submission" date="2018-11" db="EMBL/GenBank/DDBJ databases">
        <title>Characterization of surface water Dickeya isolates.</title>
        <authorList>
            <person name="Van Gijsegem F."/>
            <person name="Pedron J."/>
        </authorList>
    </citation>
    <scope>NUCLEOTIDE SEQUENCE [LARGE SCALE GENOMIC DNA]</scope>
    <source>
        <strain evidence="1 2">FVG1-MFV-O17</strain>
    </source>
</reference>
<dbReference type="AlphaFoldDB" id="A0A3N0FW60"/>
<evidence type="ECO:0000313" key="2">
    <source>
        <dbReference type="Proteomes" id="UP000276061"/>
    </source>
</evidence>
<dbReference type="OrthoDB" id="9813050at2"/>
<evidence type="ECO:0000313" key="1">
    <source>
        <dbReference type="EMBL" id="RNM04190.1"/>
    </source>
</evidence>
<protein>
    <submittedName>
        <fullName evidence="1">Abi family protein</fullName>
    </submittedName>
</protein>
<organism evidence="1 2">
    <name type="scientific">Dickeya undicola</name>
    <dbReference type="NCBI Taxonomy" id="1577887"/>
    <lineage>
        <taxon>Bacteria</taxon>
        <taxon>Pseudomonadati</taxon>
        <taxon>Pseudomonadota</taxon>
        <taxon>Gammaproteobacteria</taxon>
        <taxon>Enterobacterales</taxon>
        <taxon>Pectobacteriaceae</taxon>
        <taxon>Dickeya</taxon>
    </lineage>
</organism>